<organism evidence="1">
    <name type="scientific">Lepeophtheirus salmonis</name>
    <name type="common">Salmon louse</name>
    <name type="synonym">Caligus salmonis</name>
    <dbReference type="NCBI Taxonomy" id="72036"/>
    <lineage>
        <taxon>Eukaryota</taxon>
        <taxon>Metazoa</taxon>
        <taxon>Ecdysozoa</taxon>
        <taxon>Arthropoda</taxon>
        <taxon>Crustacea</taxon>
        <taxon>Multicrustacea</taxon>
        <taxon>Hexanauplia</taxon>
        <taxon>Copepoda</taxon>
        <taxon>Siphonostomatoida</taxon>
        <taxon>Caligidae</taxon>
        <taxon>Lepeophtheirus</taxon>
    </lineage>
</organism>
<accession>A0A0K2TXF5</accession>
<dbReference type="AlphaFoldDB" id="A0A0K2TXF5"/>
<protein>
    <submittedName>
        <fullName evidence="1">Uncharacterized protein</fullName>
    </submittedName>
</protein>
<proteinExistence type="predicted"/>
<dbReference type="EMBL" id="HACA01013343">
    <property type="protein sequence ID" value="CDW30704.1"/>
    <property type="molecule type" value="Transcribed_RNA"/>
</dbReference>
<feature type="non-terminal residue" evidence="1">
    <location>
        <position position="1"/>
    </location>
</feature>
<reference evidence="1" key="1">
    <citation type="submission" date="2014-05" db="EMBL/GenBank/DDBJ databases">
        <authorList>
            <person name="Chronopoulou M."/>
        </authorList>
    </citation>
    <scope>NUCLEOTIDE SEQUENCE</scope>
    <source>
        <tissue evidence="1">Whole organism</tissue>
    </source>
</reference>
<name>A0A0K2TXF5_LEPSM</name>
<evidence type="ECO:0000313" key="1">
    <source>
        <dbReference type="EMBL" id="CDW30704.1"/>
    </source>
</evidence>
<sequence>GPRCLDDRLYRPSPRHTPKRCSLAWAFTDLKVLGWVVFFNSSESLLAFFDRTLLPLQRFRLTDSVDGVPGYSQLLGVHEWKFVNHVQVVFYQLVRKLESSG</sequence>